<dbReference type="GO" id="GO:0003964">
    <property type="term" value="F:RNA-directed DNA polymerase activity"/>
    <property type="evidence" value="ECO:0007669"/>
    <property type="project" value="UniProtKB-KW"/>
</dbReference>
<dbReference type="Pfam" id="PF00078">
    <property type="entry name" value="RVT_1"/>
    <property type="match status" value="1"/>
</dbReference>
<dbReference type="PANTHER" id="PTHR46890:SF48">
    <property type="entry name" value="RNA-DIRECTED DNA POLYMERASE"/>
    <property type="match status" value="1"/>
</dbReference>
<dbReference type="InterPro" id="IPR052343">
    <property type="entry name" value="Retrotransposon-Effector_Assoc"/>
</dbReference>
<dbReference type="OrthoDB" id="1934719at2759"/>
<dbReference type="PANTHER" id="PTHR46890">
    <property type="entry name" value="NON-LTR RETROLELEMENT REVERSE TRANSCRIPTASE-LIKE PROTEIN-RELATED"/>
    <property type="match status" value="1"/>
</dbReference>
<keyword evidence="2" id="KW-0695">RNA-directed DNA polymerase</keyword>
<dbReference type="EMBL" id="SMMG02000003">
    <property type="protein sequence ID" value="KAA3481008.1"/>
    <property type="molecule type" value="Genomic_DNA"/>
</dbReference>
<gene>
    <name evidence="2" type="ORF">EPI10_021408</name>
</gene>
<comment type="caution">
    <text evidence="2">The sequence shown here is derived from an EMBL/GenBank/DDBJ whole genome shotgun (WGS) entry which is preliminary data.</text>
</comment>
<protein>
    <submittedName>
        <fullName evidence="2">Reverse transcriptase</fullName>
    </submittedName>
</protein>
<reference evidence="3" key="1">
    <citation type="journal article" date="2019" name="Plant Biotechnol. J.">
        <title>Genome sequencing of the Australian wild diploid species Gossypium australe highlights disease resistance and delayed gland morphogenesis.</title>
        <authorList>
            <person name="Cai Y."/>
            <person name="Cai X."/>
            <person name="Wang Q."/>
            <person name="Wang P."/>
            <person name="Zhang Y."/>
            <person name="Cai C."/>
            <person name="Xu Y."/>
            <person name="Wang K."/>
            <person name="Zhou Z."/>
            <person name="Wang C."/>
            <person name="Geng S."/>
            <person name="Li B."/>
            <person name="Dong Q."/>
            <person name="Hou Y."/>
            <person name="Wang H."/>
            <person name="Ai P."/>
            <person name="Liu Z."/>
            <person name="Yi F."/>
            <person name="Sun M."/>
            <person name="An G."/>
            <person name="Cheng J."/>
            <person name="Zhang Y."/>
            <person name="Shi Q."/>
            <person name="Xie Y."/>
            <person name="Shi X."/>
            <person name="Chang Y."/>
            <person name="Huang F."/>
            <person name="Chen Y."/>
            <person name="Hong S."/>
            <person name="Mi L."/>
            <person name="Sun Q."/>
            <person name="Zhang L."/>
            <person name="Zhou B."/>
            <person name="Peng R."/>
            <person name="Zhang X."/>
            <person name="Liu F."/>
        </authorList>
    </citation>
    <scope>NUCLEOTIDE SEQUENCE [LARGE SCALE GENOMIC DNA]</scope>
    <source>
        <strain evidence="3">cv. PA1801</strain>
    </source>
</reference>
<evidence type="ECO:0000259" key="1">
    <source>
        <dbReference type="Pfam" id="PF00078"/>
    </source>
</evidence>
<keyword evidence="2" id="KW-0548">Nucleotidyltransferase</keyword>
<accession>A0A5B6WIE2</accession>
<feature type="domain" description="Reverse transcriptase" evidence="1">
    <location>
        <begin position="62"/>
        <end position="173"/>
    </location>
</feature>
<dbReference type="AlphaFoldDB" id="A0A5B6WIE2"/>
<organism evidence="2 3">
    <name type="scientific">Gossypium australe</name>
    <dbReference type="NCBI Taxonomy" id="47621"/>
    <lineage>
        <taxon>Eukaryota</taxon>
        <taxon>Viridiplantae</taxon>
        <taxon>Streptophyta</taxon>
        <taxon>Embryophyta</taxon>
        <taxon>Tracheophyta</taxon>
        <taxon>Spermatophyta</taxon>
        <taxon>Magnoliopsida</taxon>
        <taxon>eudicotyledons</taxon>
        <taxon>Gunneridae</taxon>
        <taxon>Pentapetalae</taxon>
        <taxon>rosids</taxon>
        <taxon>malvids</taxon>
        <taxon>Malvales</taxon>
        <taxon>Malvaceae</taxon>
        <taxon>Malvoideae</taxon>
        <taxon>Gossypium</taxon>
    </lineage>
</organism>
<keyword evidence="3" id="KW-1185">Reference proteome</keyword>
<sequence>MAALKVLGSDGFHALFFQNQWYNIGGVICVWVRKNFEGRTIDSECNNTLIVLVPNVSNPENLTQFRPISLCSILYKLVMKIIANRFKSIFPNIINQEKIGFIARKSIIDNVIIAQEVLHSMRIKKNVQWMAVKIDLEKAYNRMCWDFVKASLKIQADLKHSGLLKSFLSNFCELSGHWVNTRKTNVFFSDGVKEDIRRNINNTLGFQEIKGLGLYLELSHTVIWGASNGKRKMALVEWDYICQPRSQGGLGILHLTKYGIVECMPTCIMRSRCSFMWKSVAKVWHLLQDNMIWSVGDGRTVRCWEDA</sequence>
<evidence type="ECO:0000313" key="3">
    <source>
        <dbReference type="Proteomes" id="UP000325315"/>
    </source>
</evidence>
<proteinExistence type="predicted"/>
<dbReference type="Proteomes" id="UP000325315">
    <property type="component" value="Unassembled WGS sequence"/>
</dbReference>
<name>A0A5B6WIE2_9ROSI</name>
<evidence type="ECO:0000313" key="2">
    <source>
        <dbReference type="EMBL" id="KAA3481008.1"/>
    </source>
</evidence>
<dbReference type="InterPro" id="IPR000477">
    <property type="entry name" value="RT_dom"/>
</dbReference>
<keyword evidence="2" id="KW-0808">Transferase</keyword>